<keyword evidence="3" id="KW-1185">Reference proteome</keyword>
<dbReference type="Proteomes" id="UP001271274">
    <property type="component" value="Unassembled WGS sequence"/>
</dbReference>
<feature type="compositionally biased region" description="Low complexity" evidence="1">
    <location>
        <begin position="28"/>
        <end position="62"/>
    </location>
</feature>
<reference evidence="2 3" key="1">
    <citation type="journal article" date="2023" name="Microb. Genom.">
        <title>Mesoterricola silvestris gen. nov., sp. nov., Mesoterricola sediminis sp. nov., Geothrix oryzae sp. nov., Geothrix edaphica sp. nov., Geothrix rubra sp. nov., and Geothrix limicola sp. nov., six novel members of Acidobacteriota isolated from soils.</title>
        <authorList>
            <person name="Weisberg A.J."/>
            <person name="Pearce E."/>
            <person name="Kramer C.G."/>
            <person name="Chang J.H."/>
            <person name="Clarke C.R."/>
        </authorList>
    </citation>
    <scope>NUCLEOTIDE SEQUENCE [LARGE SCALE GENOMIC DNA]</scope>
    <source>
        <strain evidence="2 3">ID09-01A</strain>
    </source>
</reference>
<dbReference type="EMBL" id="JARAYU010000002">
    <property type="protein sequence ID" value="MDX3699608.1"/>
    <property type="molecule type" value="Genomic_DNA"/>
</dbReference>
<evidence type="ECO:0000313" key="3">
    <source>
        <dbReference type="Proteomes" id="UP001271274"/>
    </source>
</evidence>
<organism evidence="2 3">
    <name type="scientific">Streptomyces europaeiscabiei</name>
    <dbReference type="NCBI Taxonomy" id="146819"/>
    <lineage>
        <taxon>Bacteria</taxon>
        <taxon>Bacillati</taxon>
        <taxon>Actinomycetota</taxon>
        <taxon>Actinomycetes</taxon>
        <taxon>Kitasatosporales</taxon>
        <taxon>Streptomycetaceae</taxon>
        <taxon>Streptomyces</taxon>
    </lineage>
</organism>
<comment type="caution">
    <text evidence="2">The sequence shown here is derived from an EMBL/GenBank/DDBJ whole genome shotgun (WGS) entry which is preliminary data.</text>
</comment>
<proteinExistence type="predicted"/>
<evidence type="ECO:0000313" key="2">
    <source>
        <dbReference type="EMBL" id="MDX3699608.1"/>
    </source>
</evidence>
<sequence length="62" mass="6312">MKRRPAEPSLQHGARARQPEEVERSDAATRAMPAAATSTHAPGATTATTAATSDAHLAFAGG</sequence>
<gene>
    <name evidence="2" type="ORF">PV662_07515</name>
</gene>
<evidence type="ECO:0000256" key="1">
    <source>
        <dbReference type="SAM" id="MobiDB-lite"/>
    </source>
</evidence>
<feature type="region of interest" description="Disordered" evidence="1">
    <location>
        <begin position="1"/>
        <end position="62"/>
    </location>
</feature>
<name>A0ABU4NA31_9ACTN</name>
<protein>
    <submittedName>
        <fullName evidence="2">Uncharacterized protein</fullName>
    </submittedName>
</protein>
<dbReference type="RefSeq" id="WP_159058613.1">
    <property type="nucleotide sequence ID" value="NZ_JARAUR010000188.1"/>
</dbReference>
<feature type="compositionally biased region" description="Basic and acidic residues" evidence="1">
    <location>
        <begin position="17"/>
        <end position="27"/>
    </location>
</feature>
<accession>A0ABU4NA31</accession>